<sequence>MPSNLPEDQLGLLTLAIAEAENNVDETHIENKRMFDIHRRSHSFKTGDLVLCNWLEQGYHKLCPIFEGPFVVVRPDGAVCYEIKSTTPQNRFIKVAHAQYLCPYFK</sequence>
<evidence type="ECO:0000313" key="1">
    <source>
        <dbReference type="EMBL" id="GFQ99962.1"/>
    </source>
</evidence>
<evidence type="ECO:0000313" key="2">
    <source>
        <dbReference type="Proteomes" id="UP000887116"/>
    </source>
</evidence>
<protein>
    <submittedName>
        <fullName evidence="1">Uncharacterized protein</fullName>
    </submittedName>
</protein>
<accession>A0A8X6IS74</accession>
<comment type="caution">
    <text evidence="1">The sequence shown here is derived from an EMBL/GenBank/DDBJ whole genome shotgun (WGS) entry which is preliminary data.</text>
</comment>
<gene>
    <name evidence="1" type="primary">AVEN_58122_1</name>
    <name evidence="1" type="ORF">TNCT_692041</name>
</gene>
<dbReference type="AlphaFoldDB" id="A0A8X6IS74"/>
<dbReference type="OrthoDB" id="6431384at2759"/>
<proteinExistence type="predicted"/>
<dbReference type="Proteomes" id="UP000887116">
    <property type="component" value="Unassembled WGS sequence"/>
</dbReference>
<organism evidence="1 2">
    <name type="scientific">Trichonephila clavata</name>
    <name type="common">Joro spider</name>
    <name type="synonym">Nephila clavata</name>
    <dbReference type="NCBI Taxonomy" id="2740835"/>
    <lineage>
        <taxon>Eukaryota</taxon>
        <taxon>Metazoa</taxon>
        <taxon>Ecdysozoa</taxon>
        <taxon>Arthropoda</taxon>
        <taxon>Chelicerata</taxon>
        <taxon>Arachnida</taxon>
        <taxon>Araneae</taxon>
        <taxon>Araneomorphae</taxon>
        <taxon>Entelegynae</taxon>
        <taxon>Araneoidea</taxon>
        <taxon>Nephilidae</taxon>
        <taxon>Trichonephila</taxon>
    </lineage>
</organism>
<keyword evidence="2" id="KW-1185">Reference proteome</keyword>
<reference evidence="1" key="1">
    <citation type="submission" date="2020-07" db="EMBL/GenBank/DDBJ databases">
        <title>Multicomponent nature underlies the extraordinary mechanical properties of spider dragline silk.</title>
        <authorList>
            <person name="Kono N."/>
            <person name="Nakamura H."/>
            <person name="Mori M."/>
            <person name="Yoshida Y."/>
            <person name="Ohtoshi R."/>
            <person name="Malay A.D."/>
            <person name="Moran D.A.P."/>
            <person name="Tomita M."/>
            <person name="Numata K."/>
            <person name="Arakawa K."/>
        </authorList>
    </citation>
    <scope>NUCLEOTIDE SEQUENCE</scope>
</reference>
<dbReference type="EMBL" id="BMAO01034939">
    <property type="protein sequence ID" value="GFQ99962.1"/>
    <property type="molecule type" value="Genomic_DNA"/>
</dbReference>
<name>A0A8X6IS74_TRICU</name>